<keyword evidence="5" id="KW-0963">Cytoplasm</keyword>
<feature type="binding site" evidence="5">
    <location>
        <begin position="11"/>
        <end position="16"/>
    </location>
    <ligand>
        <name>ATP</name>
        <dbReference type="ChEBI" id="CHEBI:30616"/>
    </ligand>
</feature>
<dbReference type="Gene3D" id="3.40.50.300">
    <property type="entry name" value="P-loop containing nucleotide triphosphate hydrolases"/>
    <property type="match status" value="1"/>
</dbReference>
<organism evidence="7 8">
    <name type="scientific">Flavihumibacter petaseus NBRC 106054</name>
    <dbReference type="NCBI Taxonomy" id="1220578"/>
    <lineage>
        <taxon>Bacteria</taxon>
        <taxon>Pseudomonadati</taxon>
        <taxon>Bacteroidota</taxon>
        <taxon>Chitinophagia</taxon>
        <taxon>Chitinophagales</taxon>
        <taxon>Chitinophagaceae</taxon>
        <taxon>Flavihumibacter</taxon>
    </lineage>
</organism>
<comment type="caution">
    <text evidence="7">The sequence shown here is derived from an EMBL/GenBank/DDBJ whole genome shotgun (WGS) entry which is preliminary data.</text>
</comment>
<dbReference type="InterPro" id="IPR001977">
    <property type="entry name" value="Depp_CoAkinase"/>
</dbReference>
<dbReference type="PANTHER" id="PTHR10695:SF46">
    <property type="entry name" value="BIFUNCTIONAL COENZYME A SYNTHASE-RELATED"/>
    <property type="match status" value="1"/>
</dbReference>
<comment type="pathway">
    <text evidence="5">Cofactor biosynthesis; coenzyme A biosynthesis; CoA from (R)-pantothenate: step 5/5.</text>
</comment>
<dbReference type="UniPathway" id="UPA00241">
    <property type="reaction ID" value="UER00356"/>
</dbReference>
<dbReference type="Pfam" id="PF01121">
    <property type="entry name" value="CoaE"/>
    <property type="match status" value="1"/>
</dbReference>
<evidence type="ECO:0000256" key="1">
    <source>
        <dbReference type="ARBA" id="ARBA00009018"/>
    </source>
</evidence>
<dbReference type="EC" id="2.7.1.24" evidence="5 6"/>
<protein>
    <recommendedName>
        <fullName evidence="5 6">Dephospho-CoA kinase</fullName>
        <ecNumber evidence="5 6">2.7.1.24</ecNumber>
    </recommendedName>
    <alternativeName>
        <fullName evidence="5">Dephosphocoenzyme A kinase</fullName>
    </alternativeName>
</protein>
<evidence type="ECO:0000256" key="3">
    <source>
        <dbReference type="ARBA" id="ARBA00022840"/>
    </source>
</evidence>
<dbReference type="HAMAP" id="MF_00376">
    <property type="entry name" value="Dephospho_CoA_kinase"/>
    <property type="match status" value="1"/>
</dbReference>
<dbReference type="NCBIfam" id="TIGR00152">
    <property type="entry name" value="dephospho-CoA kinase"/>
    <property type="match status" value="1"/>
</dbReference>
<comment type="catalytic activity">
    <reaction evidence="5">
        <text>3'-dephospho-CoA + ATP = ADP + CoA + H(+)</text>
        <dbReference type="Rhea" id="RHEA:18245"/>
        <dbReference type="ChEBI" id="CHEBI:15378"/>
        <dbReference type="ChEBI" id="CHEBI:30616"/>
        <dbReference type="ChEBI" id="CHEBI:57287"/>
        <dbReference type="ChEBI" id="CHEBI:57328"/>
        <dbReference type="ChEBI" id="CHEBI:456216"/>
        <dbReference type="EC" id="2.7.1.24"/>
    </reaction>
</comment>
<evidence type="ECO:0000256" key="5">
    <source>
        <dbReference type="HAMAP-Rule" id="MF_00376"/>
    </source>
</evidence>
<comment type="similarity">
    <text evidence="1 5">Belongs to the CoaE family.</text>
</comment>
<dbReference type="GO" id="GO:0005737">
    <property type="term" value="C:cytoplasm"/>
    <property type="evidence" value="ECO:0007669"/>
    <property type="project" value="UniProtKB-SubCell"/>
</dbReference>
<keyword evidence="8" id="KW-1185">Reference proteome</keyword>
<evidence type="ECO:0000256" key="6">
    <source>
        <dbReference type="NCBIfam" id="TIGR00152"/>
    </source>
</evidence>
<sequence>MLRLGITGGIGSGKSIVARVFSTLGIPVYHADTAAKTLISADPALRTAIIGLLGEAAYQNNLPNKAFIATKIFGDQALLAAYNAIVHPAVIAFGENWFDQQEKAGHPYAIKEAALFFETGSTSGLDKIIGVFAPDSLRLHRAMKRDGVTKEEVIRRMSNQLDESLKMKLCDYVITNDDQHLVTPQVLRLHMQFLNKSPQVYSEN</sequence>
<evidence type="ECO:0000256" key="4">
    <source>
        <dbReference type="ARBA" id="ARBA00022993"/>
    </source>
</evidence>
<dbReference type="OrthoDB" id="9812943at2"/>
<proteinExistence type="inferred from homology"/>
<evidence type="ECO:0000313" key="8">
    <source>
        <dbReference type="Proteomes" id="UP000033121"/>
    </source>
</evidence>
<dbReference type="STRING" id="1220578.FPE01S_03_03490"/>
<evidence type="ECO:0000313" key="7">
    <source>
        <dbReference type="EMBL" id="GAO44311.1"/>
    </source>
</evidence>
<dbReference type="InterPro" id="IPR027417">
    <property type="entry name" value="P-loop_NTPase"/>
</dbReference>
<gene>
    <name evidence="5 7" type="primary">coaE</name>
    <name evidence="7" type="ORF">FPE01S_03_03490</name>
</gene>
<keyword evidence="5" id="KW-0808">Transferase</keyword>
<name>A0A0E9N3P7_9BACT</name>
<dbReference type="RefSeq" id="WP_046370254.1">
    <property type="nucleotide sequence ID" value="NZ_BBWV01000003.1"/>
</dbReference>
<comment type="function">
    <text evidence="5">Catalyzes the phosphorylation of the 3'-hydroxyl group of dephosphocoenzyme A to form coenzyme A.</text>
</comment>
<keyword evidence="4 5" id="KW-0173">Coenzyme A biosynthesis</keyword>
<dbReference type="PANTHER" id="PTHR10695">
    <property type="entry name" value="DEPHOSPHO-COA KINASE-RELATED"/>
    <property type="match status" value="1"/>
</dbReference>
<dbReference type="SUPFAM" id="SSF52540">
    <property type="entry name" value="P-loop containing nucleoside triphosphate hydrolases"/>
    <property type="match status" value="1"/>
</dbReference>
<keyword evidence="2 5" id="KW-0547">Nucleotide-binding</keyword>
<accession>A0A0E9N3P7</accession>
<dbReference type="Proteomes" id="UP000033121">
    <property type="component" value="Unassembled WGS sequence"/>
</dbReference>
<reference evidence="7 8" key="1">
    <citation type="submission" date="2015-04" db="EMBL/GenBank/DDBJ databases">
        <title>Whole genome shotgun sequence of Flavihumibacter petaseus NBRC 106054.</title>
        <authorList>
            <person name="Miyazawa S."/>
            <person name="Hosoyama A."/>
            <person name="Hashimoto M."/>
            <person name="Noguchi M."/>
            <person name="Tsuchikane K."/>
            <person name="Ohji S."/>
            <person name="Yamazoe A."/>
            <person name="Ichikawa N."/>
            <person name="Kimura A."/>
            <person name="Fujita N."/>
        </authorList>
    </citation>
    <scope>NUCLEOTIDE SEQUENCE [LARGE SCALE GENOMIC DNA]</scope>
    <source>
        <strain evidence="7 8">NBRC 106054</strain>
    </source>
</reference>
<evidence type="ECO:0000256" key="2">
    <source>
        <dbReference type="ARBA" id="ARBA00022741"/>
    </source>
</evidence>
<dbReference type="GO" id="GO:0015937">
    <property type="term" value="P:coenzyme A biosynthetic process"/>
    <property type="evidence" value="ECO:0007669"/>
    <property type="project" value="UniProtKB-UniRule"/>
</dbReference>
<dbReference type="CDD" id="cd02022">
    <property type="entry name" value="DPCK"/>
    <property type="match status" value="1"/>
</dbReference>
<dbReference type="GO" id="GO:0005524">
    <property type="term" value="F:ATP binding"/>
    <property type="evidence" value="ECO:0007669"/>
    <property type="project" value="UniProtKB-UniRule"/>
</dbReference>
<keyword evidence="5 7" id="KW-0418">Kinase</keyword>
<dbReference type="GO" id="GO:0004140">
    <property type="term" value="F:dephospho-CoA kinase activity"/>
    <property type="evidence" value="ECO:0007669"/>
    <property type="project" value="UniProtKB-UniRule"/>
</dbReference>
<keyword evidence="3 5" id="KW-0067">ATP-binding</keyword>
<comment type="subcellular location">
    <subcellularLocation>
        <location evidence="5">Cytoplasm</location>
    </subcellularLocation>
</comment>
<dbReference type="EMBL" id="BBWV01000003">
    <property type="protein sequence ID" value="GAO44311.1"/>
    <property type="molecule type" value="Genomic_DNA"/>
</dbReference>
<dbReference type="AlphaFoldDB" id="A0A0E9N3P7"/>
<dbReference type="PROSITE" id="PS51219">
    <property type="entry name" value="DPCK"/>
    <property type="match status" value="1"/>
</dbReference>